<gene>
    <name evidence="1" type="ORF">A3E46_01065</name>
</gene>
<sequence length="102" mass="11136">MALFPELGKRGETIQKIPQTPDIPPQLIKDSGIELVEPDTPANVKDAVGDLGVSPETQSRRIEFIPEEVDIETLAKGSPDNSSTWLGSLLRRNGKMVQREAA</sequence>
<name>A0A1F8B1G1_9BACT</name>
<reference evidence="1 2" key="1">
    <citation type="journal article" date="2016" name="Nat. Commun.">
        <title>Thousands of microbial genomes shed light on interconnected biogeochemical processes in an aquifer system.</title>
        <authorList>
            <person name="Anantharaman K."/>
            <person name="Brown C.T."/>
            <person name="Hug L.A."/>
            <person name="Sharon I."/>
            <person name="Castelle C.J."/>
            <person name="Probst A.J."/>
            <person name="Thomas B.C."/>
            <person name="Singh A."/>
            <person name="Wilkins M.J."/>
            <person name="Karaoz U."/>
            <person name="Brodie E.L."/>
            <person name="Williams K.H."/>
            <person name="Hubbard S.S."/>
            <person name="Banfield J.F."/>
        </authorList>
    </citation>
    <scope>NUCLEOTIDE SEQUENCE [LARGE SCALE GENOMIC DNA]</scope>
</reference>
<protein>
    <submittedName>
        <fullName evidence="1">Uncharacterized protein</fullName>
    </submittedName>
</protein>
<evidence type="ECO:0000313" key="1">
    <source>
        <dbReference type="EMBL" id="OGM57863.1"/>
    </source>
</evidence>
<accession>A0A1F8B1G1</accession>
<proteinExistence type="predicted"/>
<comment type="caution">
    <text evidence="1">The sequence shown here is derived from an EMBL/GenBank/DDBJ whole genome shotgun (WGS) entry which is preliminary data.</text>
</comment>
<dbReference type="Proteomes" id="UP000178313">
    <property type="component" value="Unassembled WGS sequence"/>
</dbReference>
<evidence type="ECO:0000313" key="2">
    <source>
        <dbReference type="Proteomes" id="UP000178313"/>
    </source>
</evidence>
<organism evidence="1 2">
    <name type="scientific">Candidatus Woesebacteria bacterium RIFCSPHIGHO2_12_FULL_46_16</name>
    <dbReference type="NCBI Taxonomy" id="1802513"/>
    <lineage>
        <taxon>Bacteria</taxon>
        <taxon>Candidatus Woeseibacteriota</taxon>
    </lineage>
</organism>
<dbReference type="EMBL" id="MGGZ01000003">
    <property type="protein sequence ID" value="OGM57863.1"/>
    <property type="molecule type" value="Genomic_DNA"/>
</dbReference>
<dbReference type="STRING" id="1802513.A3E46_01065"/>
<dbReference type="AlphaFoldDB" id="A0A1F8B1G1"/>